<dbReference type="EMBL" id="HBUF01390207">
    <property type="protein sequence ID" value="CAG6733554.1"/>
    <property type="molecule type" value="Transcribed_RNA"/>
</dbReference>
<protein>
    <submittedName>
        <fullName evidence="1">Uncharacterized protein</fullName>
    </submittedName>
</protein>
<name>A0A8D8YSA8_9HEMI</name>
<organism evidence="1">
    <name type="scientific">Cacopsylla melanoneura</name>
    <dbReference type="NCBI Taxonomy" id="428564"/>
    <lineage>
        <taxon>Eukaryota</taxon>
        <taxon>Metazoa</taxon>
        <taxon>Ecdysozoa</taxon>
        <taxon>Arthropoda</taxon>
        <taxon>Hexapoda</taxon>
        <taxon>Insecta</taxon>
        <taxon>Pterygota</taxon>
        <taxon>Neoptera</taxon>
        <taxon>Paraneoptera</taxon>
        <taxon>Hemiptera</taxon>
        <taxon>Sternorrhyncha</taxon>
        <taxon>Psylloidea</taxon>
        <taxon>Psyllidae</taxon>
        <taxon>Psyllinae</taxon>
        <taxon>Cacopsylla</taxon>
    </lineage>
</organism>
<dbReference type="AlphaFoldDB" id="A0A8D8YSA8"/>
<dbReference type="Gene3D" id="3.30.200.20">
    <property type="entry name" value="Phosphorylase Kinase, domain 1"/>
    <property type="match status" value="1"/>
</dbReference>
<accession>A0A8D8YSA8</accession>
<evidence type="ECO:0000313" key="1">
    <source>
        <dbReference type="EMBL" id="CAG6733552.1"/>
    </source>
</evidence>
<proteinExistence type="predicted"/>
<reference evidence="1" key="1">
    <citation type="submission" date="2021-05" db="EMBL/GenBank/DDBJ databases">
        <authorList>
            <person name="Alioto T."/>
            <person name="Alioto T."/>
            <person name="Gomez Garrido J."/>
        </authorList>
    </citation>
    <scope>NUCLEOTIDE SEQUENCE</scope>
</reference>
<sequence length="109" mass="12133">MTSVSNSHIGSNVLTVTTVAVNMLPEDHQDAETTHPVSEMTAMKRFGQRGNMVKCLKMVSLSRSTLFFGSERNLHTVCKTWDLQRSTADMGNIFVKLFFSTSESSEIIT</sequence>
<dbReference type="EMBL" id="HBUF01390206">
    <property type="protein sequence ID" value="CAG6733552.1"/>
    <property type="molecule type" value="Transcribed_RNA"/>
</dbReference>